<proteinExistence type="predicted"/>
<name>S8BLT4_DACHA</name>
<organism evidence="1 2">
    <name type="scientific">Dactylellina haptotyla (strain CBS 200.50)</name>
    <name type="common">Nematode-trapping fungus</name>
    <name type="synonym">Monacrosporium haptotylum</name>
    <dbReference type="NCBI Taxonomy" id="1284197"/>
    <lineage>
        <taxon>Eukaryota</taxon>
        <taxon>Fungi</taxon>
        <taxon>Dikarya</taxon>
        <taxon>Ascomycota</taxon>
        <taxon>Pezizomycotina</taxon>
        <taxon>Orbiliomycetes</taxon>
        <taxon>Orbiliales</taxon>
        <taxon>Orbiliaceae</taxon>
        <taxon>Dactylellina</taxon>
    </lineage>
</organism>
<dbReference type="HOGENOM" id="CLU_096872_1_0_1"/>
<dbReference type="EMBL" id="AQGS01000958">
    <property type="protein sequence ID" value="EPS36222.1"/>
    <property type="molecule type" value="Genomic_DNA"/>
</dbReference>
<dbReference type="OMA" id="NSFTHFT"/>
<accession>S8BLT4</accession>
<dbReference type="eggNOG" id="ENOG502S915">
    <property type="taxonomic scope" value="Eukaryota"/>
</dbReference>
<dbReference type="AlphaFoldDB" id="S8BLT4"/>
<gene>
    <name evidence="1" type="ORF">H072_10306</name>
</gene>
<dbReference type="OrthoDB" id="2544694at2759"/>
<evidence type="ECO:0000313" key="1">
    <source>
        <dbReference type="EMBL" id="EPS36222.1"/>
    </source>
</evidence>
<dbReference type="Proteomes" id="UP000015100">
    <property type="component" value="Unassembled WGS sequence"/>
</dbReference>
<sequence length="188" mass="20590">MSDAAFPKLKPAFSLMLSIDPGKPIGMKLAQQILDSLESRSETIRESGLSSGPKLVWVNIKSGTLKSHTDYPVKVNAELISGADWIHGDPSGEIQRLDVRSVFKTDDDALLNFSYLGLIHMDKDIASIFGETASPGLVTDWKAVTHKFIQAGSEKYKQLENEVFVAVGRFHVNEGEVLVEYNISAVVA</sequence>
<keyword evidence="2" id="KW-1185">Reference proteome</keyword>
<comment type="caution">
    <text evidence="1">The sequence shown here is derived from an EMBL/GenBank/DDBJ whole genome shotgun (WGS) entry which is preliminary data.</text>
</comment>
<evidence type="ECO:0000313" key="2">
    <source>
        <dbReference type="Proteomes" id="UP000015100"/>
    </source>
</evidence>
<dbReference type="Pfam" id="PF11578">
    <property type="entry name" value="DUF3237"/>
    <property type="match status" value="1"/>
</dbReference>
<protein>
    <submittedName>
        <fullName evidence="1">Uncharacterized protein</fullName>
    </submittedName>
</protein>
<dbReference type="Gene3D" id="2.40.160.20">
    <property type="match status" value="1"/>
</dbReference>
<reference evidence="1 2" key="1">
    <citation type="journal article" date="2013" name="PLoS Genet.">
        <title>Genomic mechanisms accounting for the adaptation to parasitism in nematode-trapping fungi.</title>
        <authorList>
            <person name="Meerupati T."/>
            <person name="Andersson K.M."/>
            <person name="Friman E."/>
            <person name="Kumar D."/>
            <person name="Tunlid A."/>
            <person name="Ahren D."/>
        </authorList>
    </citation>
    <scope>NUCLEOTIDE SEQUENCE [LARGE SCALE GENOMIC DNA]</scope>
    <source>
        <strain evidence="1 2">CBS 200.50</strain>
    </source>
</reference>
<reference evidence="2" key="2">
    <citation type="submission" date="2013-04" db="EMBL/GenBank/DDBJ databases">
        <title>Genomic mechanisms accounting for the adaptation to parasitism in nematode-trapping fungi.</title>
        <authorList>
            <person name="Ahren D.G."/>
        </authorList>
    </citation>
    <scope>NUCLEOTIDE SEQUENCE [LARGE SCALE GENOMIC DNA]</scope>
    <source>
        <strain evidence="2">CBS 200.50</strain>
    </source>
</reference>